<organism evidence="1">
    <name type="scientific">Eremomyces bilateralis CBS 781.70</name>
    <dbReference type="NCBI Taxonomy" id="1392243"/>
    <lineage>
        <taxon>Eukaryota</taxon>
        <taxon>Fungi</taxon>
        <taxon>Dikarya</taxon>
        <taxon>Ascomycota</taxon>
        <taxon>Pezizomycotina</taxon>
        <taxon>Dothideomycetes</taxon>
        <taxon>Dothideomycetes incertae sedis</taxon>
        <taxon>Eremomycetales</taxon>
        <taxon>Eremomycetaceae</taxon>
        <taxon>Eremomyces</taxon>
    </lineage>
</organism>
<reference evidence="3" key="3">
    <citation type="submission" date="2025-04" db="UniProtKB">
        <authorList>
            <consortium name="RefSeq"/>
        </authorList>
    </citation>
    <scope>IDENTIFICATION</scope>
    <source>
        <strain evidence="3">CBS 781.70</strain>
    </source>
</reference>
<keyword evidence="2" id="KW-1185">Reference proteome</keyword>
<gene>
    <name evidence="1 3" type="ORF">P152DRAFT_91222</name>
</gene>
<evidence type="ECO:0000313" key="3">
    <source>
        <dbReference type="RefSeq" id="XP_033532253.1"/>
    </source>
</evidence>
<dbReference type="EMBL" id="ML975165">
    <property type="protein sequence ID" value="KAF1810622.1"/>
    <property type="molecule type" value="Genomic_DNA"/>
</dbReference>
<dbReference type="GeneID" id="54423909"/>
<sequence length="144" mass="17043">MDWSWKESDEKVIDMKTLDRPTVQRLVIFTYRQDYRAYEQVRDYRHWTDEEACLTTEEPLLRACNCLHCKPKLRAMTETLQDQDVADGQDSVAQTTSFYELASLWPFNPENPLYPLKNPTTEMQFFTIMLLIRVSCFTALGKIF</sequence>
<dbReference type="RefSeq" id="XP_033532253.1">
    <property type="nucleotide sequence ID" value="XM_033683339.1"/>
</dbReference>
<protein>
    <submittedName>
        <fullName evidence="1 3">Uncharacterized protein</fullName>
    </submittedName>
</protein>
<reference evidence="1 3" key="1">
    <citation type="submission" date="2020-01" db="EMBL/GenBank/DDBJ databases">
        <authorList>
            <consortium name="DOE Joint Genome Institute"/>
            <person name="Haridas S."/>
            <person name="Albert R."/>
            <person name="Binder M."/>
            <person name="Bloem J."/>
            <person name="Labutti K."/>
            <person name="Salamov A."/>
            <person name="Andreopoulos B."/>
            <person name="Baker S.E."/>
            <person name="Barry K."/>
            <person name="Bills G."/>
            <person name="Bluhm B.H."/>
            <person name="Cannon C."/>
            <person name="Castanera R."/>
            <person name="Culley D.E."/>
            <person name="Daum C."/>
            <person name="Ezra D."/>
            <person name="Gonzalez J.B."/>
            <person name="Henrissat B."/>
            <person name="Kuo A."/>
            <person name="Liang C."/>
            <person name="Lipzen A."/>
            <person name="Lutzoni F."/>
            <person name="Magnuson J."/>
            <person name="Mondo S."/>
            <person name="Nolan M."/>
            <person name="Ohm R."/>
            <person name="Pangilinan J."/>
            <person name="Park H.-J."/>
            <person name="Ramirez L."/>
            <person name="Alfaro M."/>
            <person name="Sun H."/>
            <person name="Tritt A."/>
            <person name="Yoshinaga Y."/>
            <person name="Zwiers L.-H."/>
            <person name="Turgeon B.G."/>
            <person name="Goodwin S.B."/>
            <person name="Spatafora J.W."/>
            <person name="Crous P.W."/>
            <person name="Grigoriev I.V."/>
        </authorList>
    </citation>
    <scope>NUCLEOTIDE SEQUENCE</scope>
    <source>
        <strain evidence="1 3">CBS 781.70</strain>
    </source>
</reference>
<accession>A0A6G1FY28</accession>
<dbReference type="AlphaFoldDB" id="A0A6G1FY28"/>
<reference evidence="3" key="2">
    <citation type="submission" date="2020-04" db="EMBL/GenBank/DDBJ databases">
        <authorList>
            <consortium name="NCBI Genome Project"/>
        </authorList>
    </citation>
    <scope>NUCLEOTIDE SEQUENCE</scope>
    <source>
        <strain evidence="3">CBS 781.70</strain>
    </source>
</reference>
<dbReference type="Proteomes" id="UP000504638">
    <property type="component" value="Unplaced"/>
</dbReference>
<evidence type="ECO:0000313" key="1">
    <source>
        <dbReference type="EMBL" id="KAF1810622.1"/>
    </source>
</evidence>
<name>A0A6G1FY28_9PEZI</name>
<proteinExistence type="predicted"/>
<evidence type="ECO:0000313" key="2">
    <source>
        <dbReference type="Proteomes" id="UP000504638"/>
    </source>
</evidence>